<dbReference type="NCBIfam" id="TIGR01640">
    <property type="entry name" value="F_box_assoc_1"/>
    <property type="match status" value="1"/>
</dbReference>
<name>A0A6D2KD33_9BRAS</name>
<proteinExistence type="predicted"/>
<dbReference type="SUPFAM" id="SSF81383">
    <property type="entry name" value="F-box domain"/>
    <property type="match status" value="1"/>
</dbReference>
<keyword evidence="4" id="KW-1185">Reference proteome</keyword>
<protein>
    <recommendedName>
        <fullName evidence="2">F-box domain-containing protein</fullName>
    </recommendedName>
</protein>
<reference evidence="3" key="1">
    <citation type="submission" date="2020-01" db="EMBL/GenBank/DDBJ databases">
        <authorList>
            <person name="Mishra B."/>
        </authorList>
    </citation>
    <scope>NUCLEOTIDE SEQUENCE [LARGE SCALE GENOMIC DNA]</scope>
</reference>
<evidence type="ECO:0000313" key="4">
    <source>
        <dbReference type="Proteomes" id="UP000467841"/>
    </source>
</evidence>
<organism evidence="3 4">
    <name type="scientific">Microthlaspi erraticum</name>
    <dbReference type="NCBI Taxonomy" id="1685480"/>
    <lineage>
        <taxon>Eukaryota</taxon>
        <taxon>Viridiplantae</taxon>
        <taxon>Streptophyta</taxon>
        <taxon>Embryophyta</taxon>
        <taxon>Tracheophyta</taxon>
        <taxon>Spermatophyta</taxon>
        <taxon>Magnoliopsida</taxon>
        <taxon>eudicotyledons</taxon>
        <taxon>Gunneridae</taxon>
        <taxon>Pentapetalae</taxon>
        <taxon>rosids</taxon>
        <taxon>malvids</taxon>
        <taxon>Brassicales</taxon>
        <taxon>Brassicaceae</taxon>
        <taxon>Coluteocarpeae</taxon>
        <taxon>Microthlaspi</taxon>
    </lineage>
</organism>
<dbReference type="EMBL" id="CACVBM020001373">
    <property type="protein sequence ID" value="CAA7047380.1"/>
    <property type="molecule type" value="Genomic_DNA"/>
</dbReference>
<dbReference type="InterPro" id="IPR001810">
    <property type="entry name" value="F-box_dom"/>
</dbReference>
<feature type="domain" description="F-box" evidence="2">
    <location>
        <begin position="31"/>
        <end position="70"/>
    </location>
</feature>
<accession>A0A6D2KD33</accession>
<evidence type="ECO:0000259" key="2">
    <source>
        <dbReference type="SMART" id="SM00256"/>
    </source>
</evidence>
<dbReference type="InterPro" id="IPR036047">
    <property type="entry name" value="F-box-like_dom_sf"/>
</dbReference>
<gene>
    <name evidence="3" type="ORF">MERR_LOCUS34615</name>
</gene>
<sequence>MKRVSRKETTENNSKYMMRSKDRHEKVSLSLTMDLITEILTKLPPISVCKLIFVSKLWLSTIQGKFFTDLYLTRSLTRPLLIFQFYCPAKRHFCSSSPENLSHDHSITPKTIPGLQISPPVRGLICCRDNDAKLFIVGNPSTGQFLTLPRVEAWMKTASFFGYDPVNDLYKVFNMTLVKDKQGCFLSSEHQVYTLGAQNTWRMIECKCPHYPLTQGICNNGVVYYGAWSGCSGSQDKRSGVVVSLDMRSEEFSTMTLPEGVIITGQPNLVSYNGAIAFVNQSPNGRFDLWVLMDASKQEWTKISLLVPCWEDLVGKDKLCCRGTISSGELVFEPCYSPCKYFIICYDSKKNKARRVDVERSRDHCVIRTRIFVDHVESPMFLPRTV</sequence>
<dbReference type="Pfam" id="PF08268">
    <property type="entry name" value="FBA_3"/>
    <property type="match status" value="1"/>
</dbReference>
<feature type="region of interest" description="Disordered" evidence="1">
    <location>
        <begin position="1"/>
        <end position="21"/>
    </location>
</feature>
<dbReference type="PANTHER" id="PTHR31111">
    <property type="entry name" value="BNAA05G37150D PROTEIN-RELATED"/>
    <property type="match status" value="1"/>
</dbReference>
<dbReference type="PANTHER" id="PTHR31111:SF36">
    <property type="entry name" value="F-BOX DOMAIN-CONTAINING PROTEIN"/>
    <property type="match status" value="1"/>
</dbReference>
<comment type="caution">
    <text evidence="3">The sequence shown here is derived from an EMBL/GenBank/DDBJ whole genome shotgun (WGS) entry which is preliminary data.</text>
</comment>
<dbReference type="InterPro" id="IPR013187">
    <property type="entry name" value="F-box-assoc_dom_typ3"/>
</dbReference>
<evidence type="ECO:0000313" key="3">
    <source>
        <dbReference type="EMBL" id="CAA7047380.1"/>
    </source>
</evidence>
<dbReference type="Proteomes" id="UP000467841">
    <property type="component" value="Unassembled WGS sequence"/>
</dbReference>
<dbReference type="InterPro" id="IPR017451">
    <property type="entry name" value="F-box-assoc_interact_dom"/>
</dbReference>
<dbReference type="AlphaFoldDB" id="A0A6D2KD33"/>
<feature type="compositionally biased region" description="Basic and acidic residues" evidence="1">
    <location>
        <begin position="1"/>
        <end position="10"/>
    </location>
</feature>
<evidence type="ECO:0000256" key="1">
    <source>
        <dbReference type="SAM" id="MobiDB-lite"/>
    </source>
</evidence>
<dbReference type="Pfam" id="PF00646">
    <property type="entry name" value="F-box"/>
    <property type="match status" value="1"/>
</dbReference>
<dbReference type="OrthoDB" id="1112282at2759"/>
<dbReference type="SMART" id="SM00256">
    <property type="entry name" value="FBOX"/>
    <property type="match status" value="1"/>
</dbReference>